<gene>
    <name evidence="2" type="ORF">FSPOR_3124</name>
</gene>
<sequence>MARHGIVALLAATILGVNVNAGPCKPYSSAALSSTVTVEPTVTGSSTITADVTETTDALQTTVTEATTDVTDTTDVIETTITESATETTGTLETTVIETTATGTTDLVETTTTEAAIEMSTAVLVPTTTTAAGPVCEPTQILVNPGFDDNNNGSPWILGPGASVSQVNPRSPPNFMYNTLTQSSTSSTISQELPALGPFTYELQYYFNLQTAVNGRGFSCTVTPTINEQTLAPGQTLTDSGPYGFRLSSQSFIAQDPDSPAALFLTVHCQGTFNTVIIGIDDVSLTRVCQTVD</sequence>
<keyword evidence="1" id="KW-0732">Signal</keyword>
<evidence type="ECO:0000313" key="3">
    <source>
        <dbReference type="Proteomes" id="UP000266152"/>
    </source>
</evidence>
<dbReference type="EMBL" id="PXOF01000039">
    <property type="protein sequence ID" value="RGP71758.1"/>
    <property type="molecule type" value="Genomic_DNA"/>
</dbReference>
<protein>
    <submittedName>
        <fullName evidence="2">Uncharacterized protein</fullName>
    </submittedName>
</protein>
<dbReference type="AlphaFoldDB" id="A0A395SH95"/>
<comment type="caution">
    <text evidence="2">The sequence shown here is derived from an EMBL/GenBank/DDBJ whole genome shotgun (WGS) entry which is preliminary data.</text>
</comment>
<organism evidence="2 3">
    <name type="scientific">Fusarium sporotrichioides</name>
    <dbReference type="NCBI Taxonomy" id="5514"/>
    <lineage>
        <taxon>Eukaryota</taxon>
        <taxon>Fungi</taxon>
        <taxon>Dikarya</taxon>
        <taxon>Ascomycota</taxon>
        <taxon>Pezizomycotina</taxon>
        <taxon>Sordariomycetes</taxon>
        <taxon>Hypocreomycetidae</taxon>
        <taxon>Hypocreales</taxon>
        <taxon>Nectriaceae</taxon>
        <taxon>Fusarium</taxon>
    </lineage>
</organism>
<evidence type="ECO:0000313" key="2">
    <source>
        <dbReference type="EMBL" id="RGP71758.1"/>
    </source>
</evidence>
<dbReference type="Proteomes" id="UP000266152">
    <property type="component" value="Unassembled WGS sequence"/>
</dbReference>
<accession>A0A395SH95</accession>
<evidence type="ECO:0000256" key="1">
    <source>
        <dbReference type="SAM" id="SignalP"/>
    </source>
</evidence>
<keyword evidence="3" id="KW-1185">Reference proteome</keyword>
<feature type="chain" id="PRO_5017192203" evidence="1">
    <location>
        <begin position="22"/>
        <end position="293"/>
    </location>
</feature>
<name>A0A395SH95_FUSSP</name>
<reference evidence="2 3" key="1">
    <citation type="journal article" date="2018" name="PLoS Pathog.">
        <title>Evolution of structural diversity of trichothecenes, a family of toxins produced by plant pathogenic and entomopathogenic fungi.</title>
        <authorList>
            <person name="Proctor R.H."/>
            <person name="McCormick S.P."/>
            <person name="Kim H.S."/>
            <person name="Cardoza R.E."/>
            <person name="Stanley A.M."/>
            <person name="Lindo L."/>
            <person name="Kelly A."/>
            <person name="Brown D.W."/>
            <person name="Lee T."/>
            <person name="Vaughan M.M."/>
            <person name="Alexander N.J."/>
            <person name="Busman M."/>
            <person name="Gutierrez S."/>
        </authorList>
    </citation>
    <scope>NUCLEOTIDE SEQUENCE [LARGE SCALE GENOMIC DNA]</scope>
    <source>
        <strain evidence="2 3">NRRL 3299</strain>
    </source>
</reference>
<feature type="signal peptide" evidence="1">
    <location>
        <begin position="1"/>
        <end position="21"/>
    </location>
</feature>
<proteinExistence type="predicted"/>